<gene>
    <name evidence="1" type="ORF">EGYM00163_LOCUS21275</name>
</gene>
<proteinExistence type="predicted"/>
<sequence length="136" mass="15260">MHFKPDIMVPGIGVEHCRRPYGGGAKGQKQHLSAAMSLCREQAHLLRSAGVQAEEACRWQHLSQVHAVTLTALWRTTLSDLHPVRWSAGNIGDTGDTARHAKWRTSGTAWKDNRYWRSPPTSRTWGSHSKTCALFF</sequence>
<dbReference type="AlphaFoldDB" id="A0A7S4CY55"/>
<evidence type="ECO:0000313" key="1">
    <source>
        <dbReference type="EMBL" id="CAE0810141.1"/>
    </source>
</evidence>
<reference evidence="1" key="1">
    <citation type="submission" date="2021-01" db="EMBL/GenBank/DDBJ databases">
        <authorList>
            <person name="Corre E."/>
            <person name="Pelletier E."/>
            <person name="Niang G."/>
            <person name="Scheremetjew M."/>
            <person name="Finn R."/>
            <person name="Kale V."/>
            <person name="Holt S."/>
            <person name="Cochrane G."/>
            <person name="Meng A."/>
            <person name="Brown T."/>
            <person name="Cohen L."/>
        </authorList>
    </citation>
    <scope>NUCLEOTIDE SEQUENCE</scope>
    <source>
        <strain evidence="1">CCMP1594</strain>
    </source>
</reference>
<organism evidence="1">
    <name type="scientific">Eutreptiella gymnastica</name>
    <dbReference type="NCBI Taxonomy" id="73025"/>
    <lineage>
        <taxon>Eukaryota</taxon>
        <taxon>Discoba</taxon>
        <taxon>Euglenozoa</taxon>
        <taxon>Euglenida</taxon>
        <taxon>Spirocuta</taxon>
        <taxon>Euglenophyceae</taxon>
        <taxon>Eutreptiales</taxon>
        <taxon>Eutreptiaceae</taxon>
        <taxon>Eutreptiella</taxon>
    </lineage>
</organism>
<protein>
    <submittedName>
        <fullName evidence="1">Uncharacterized protein</fullName>
    </submittedName>
</protein>
<accession>A0A7S4CY55</accession>
<name>A0A7S4CY55_9EUGL</name>
<dbReference type="EMBL" id="HBJA01060112">
    <property type="protein sequence ID" value="CAE0810141.1"/>
    <property type="molecule type" value="Transcribed_RNA"/>
</dbReference>